<evidence type="ECO:0000313" key="5">
    <source>
        <dbReference type="Proteomes" id="UP000271098"/>
    </source>
</evidence>
<protein>
    <submittedName>
        <fullName evidence="6">HTH La-type RNA-binding domain-containing protein</fullName>
    </submittedName>
</protein>
<organism evidence="6">
    <name type="scientific">Gongylonema pulchrum</name>
    <dbReference type="NCBI Taxonomy" id="637853"/>
    <lineage>
        <taxon>Eukaryota</taxon>
        <taxon>Metazoa</taxon>
        <taxon>Ecdysozoa</taxon>
        <taxon>Nematoda</taxon>
        <taxon>Chromadorea</taxon>
        <taxon>Rhabditida</taxon>
        <taxon>Spirurina</taxon>
        <taxon>Spiruromorpha</taxon>
        <taxon>Spiruroidea</taxon>
        <taxon>Gongylonematidae</taxon>
        <taxon>Gongylonema</taxon>
    </lineage>
</organism>
<accession>A0A183E5J3</accession>
<evidence type="ECO:0000259" key="3">
    <source>
        <dbReference type="PROSITE" id="PS50961"/>
    </source>
</evidence>
<proteinExistence type="predicted"/>
<evidence type="ECO:0000313" key="6">
    <source>
        <dbReference type="WBParaSite" id="GPUH_0001625601-mRNA-1"/>
    </source>
</evidence>
<dbReference type="AlphaFoldDB" id="A0A183E5J3"/>
<dbReference type="InterPro" id="IPR036390">
    <property type="entry name" value="WH_DNA-bd_sf"/>
</dbReference>
<dbReference type="Gene3D" id="1.10.10.10">
    <property type="entry name" value="Winged helix-like DNA-binding domain superfamily/Winged helix DNA-binding domain"/>
    <property type="match status" value="1"/>
</dbReference>
<dbReference type="GO" id="GO:0003723">
    <property type="term" value="F:RNA binding"/>
    <property type="evidence" value="ECO:0007669"/>
    <property type="project" value="UniProtKB-UniRule"/>
</dbReference>
<feature type="domain" description="HTH La-type RNA-binding" evidence="3">
    <location>
        <begin position="1"/>
        <end position="46"/>
    </location>
</feature>
<evidence type="ECO:0000256" key="1">
    <source>
        <dbReference type="ARBA" id="ARBA00022884"/>
    </source>
</evidence>
<keyword evidence="5" id="KW-1185">Reference proteome</keyword>
<evidence type="ECO:0000313" key="4">
    <source>
        <dbReference type="EMBL" id="VDN27498.1"/>
    </source>
</evidence>
<dbReference type="Proteomes" id="UP000271098">
    <property type="component" value="Unassembled WGS sequence"/>
</dbReference>
<dbReference type="PROSITE" id="PS50961">
    <property type="entry name" value="HTH_LA"/>
    <property type="match status" value="1"/>
</dbReference>
<name>A0A183E5J3_9BILA</name>
<dbReference type="OrthoDB" id="439993at2759"/>
<evidence type="ECO:0000256" key="2">
    <source>
        <dbReference type="PROSITE-ProRule" id="PRU00332"/>
    </source>
</evidence>
<sequence>MLKFNRLSRISPEVDVIVDALKHSKIMELFEDGSKIRRSPEKPLPENSLEYWQVVKLRTAYIVCSSIRLFVSQI</sequence>
<dbReference type="SUPFAM" id="SSF46785">
    <property type="entry name" value="Winged helix' DNA-binding domain"/>
    <property type="match status" value="1"/>
</dbReference>
<dbReference type="InterPro" id="IPR036388">
    <property type="entry name" value="WH-like_DNA-bd_sf"/>
</dbReference>
<gene>
    <name evidence="4" type="ORF">GPUH_LOCUS16234</name>
</gene>
<keyword evidence="1 2" id="KW-0694">RNA-binding</keyword>
<dbReference type="InterPro" id="IPR006630">
    <property type="entry name" value="La_HTH"/>
</dbReference>
<dbReference type="EMBL" id="UYRT01083470">
    <property type="protein sequence ID" value="VDN27498.1"/>
    <property type="molecule type" value="Genomic_DNA"/>
</dbReference>
<reference evidence="6" key="1">
    <citation type="submission" date="2016-06" db="UniProtKB">
        <authorList>
            <consortium name="WormBaseParasite"/>
        </authorList>
    </citation>
    <scope>IDENTIFICATION</scope>
</reference>
<dbReference type="WBParaSite" id="GPUH_0001625601-mRNA-1">
    <property type="protein sequence ID" value="GPUH_0001625601-mRNA-1"/>
    <property type="gene ID" value="GPUH_0001625601"/>
</dbReference>
<reference evidence="4 5" key="2">
    <citation type="submission" date="2018-11" db="EMBL/GenBank/DDBJ databases">
        <authorList>
            <consortium name="Pathogen Informatics"/>
        </authorList>
    </citation>
    <scope>NUCLEOTIDE SEQUENCE [LARGE SCALE GENOMIC DNA]</scope>
</reference>